<evidence type="ECO:0000259" key="6">
    <source>
        <dbReference type="SMART" id="SM00363"/>
    </source>
</evidence>
<dbReference type="CDD" id="cd02869">
    <property type="entry name" value="PseudoU_synth_RluA_like"/>
    <property type="match status" value="1"/>
</dbReference>
<evidence type="ECO:0000256" key="1">
    <source>
        <dbReference type="ARBA" id="ARBA00010876"/>
    </source>
</evidence>
<comment type="function">
    <text evidence="5">Responsible for synthesis of pseudouridine from uracil.</text>
</comment>
<evidence type="ECO:0000256" key="2">
    <source>
        <dbReference type="ARBA" id="ARBA00023235"/>
    </source>
</evidence>
<keyword evidence="4" id="KW-0694">RNA-binding</keyword>
<dbReference type="Proteomes" id="UP000069135">
    <property type="component" value="Chromosome"/>
</dbReference>
<accession>A0A0S1SKL4</accession>
<dbReference type="PROSITE" id="PS01129">
    <property type="entry name" value="PSI_RLU"/>
    <property type="match status" value="1"/>
</dbReference>
<feature type="active site" evidence="3">
    <location>
        <position position="136"/>
    </location>
</feature>
<reference evidence="8" key="1">
    <citation type="submission" date="2015-10" db="EMBL/GenBank/DDBJ databases">
        <title>Analysis of five complete genome sequences for members of the class Peribacteria in the recently recognized Peregrinibacteria bacterial phylum.</title>
        <authorList>
            <person name="Anantharaman K."/>
            <person name="Brown C.T."/>
            <person name="Burstein D."/>
            <person name="Castelle C.J."/>
            <person name="Probst A.J."/>
            <person name="Thomas B.C."/>
            <person name="Williams K.H."/>
            <person name="Banfield J.F."/>
        </authorList>
    </citation>
    <scope>NUCLEOTIDE SEQUENCE [LARGE SCALE GENOMIC DNA]</scope>
</reference>
<dbReference type="SMART" id="SM00363">
    <property type="entry name" value="S4"/>
    <property type="match status" value="1"/>
</dbReference>
<dbReference type="InterPro" id="IPR050188">
    <property type="entry name" value="RluA_PseudoU_synthase"/>
</dbReference>
<keyword evidence="2 5" id="KW-0413">Isomerase</keyword>
<dbReference type="Pfam" id="PF00849">
    <property type="entry name" value="PseudoU_synth_2"/>
    <property type="match status" value="1"/>
</dbReference>
<name>A0A0S1SKL4_9BACT</name>
<dbReference type="GO" id="GO:0000455">
    <property type="term" value="P:enzyme-directed rRNA pseudouridine synthesis"/>
    <property type="evidence" value="ECO:0007669"/>
    <property type="project" value="UniProtKB-ARBA"/>
</dbReference>
<protein>
    <recommendedName>
        <fullName evidence="5">Pseudouridine synthase</fullName>
        <ecNumber evidence="5">5.4.99.-</ecNumber>
    </recommendedName>
</protein>
<reference evidence="7 8" key="2">
    <citation type="journal article" date="2016" name="PeerJ">
        <title>Analysis of five complete genome sequences for members of the class Peribacteria in the recently recognized Peregrinibacteria bacterial phylum.</title>
        <authorList>
            <person name="Anantharaman K."/>
            <person name="Brown C.T."/>
            <person name="Burstein D."/>
            <person name="Castelle C.J."/>
            <person name="Probst A.J."/>
            <person name="Thomas B.C."/>
            <person name="Williams K.H."/>
            <person name="Banfield J.F."/>
        </authorList>
    </citation>
    <scope>NUCLEOTIDE SEQUENCE [LARGE SCALE GENOMIC DNA]</scope>
    <source>
        <strain evidence="7">RIFOXYD1_FULL_PER-ii_59_16</strain>
    </source>
</reference>
<dbReference type="InterPro" id="IPR006145">
    <property type="entry name" value="PsdUridine_synth_RsuA/RluA"/>
</dbReference>
<sequence>MNFVVSDRTRLDVFLTKAEEGLSRVKAGALVRAGSVLLNGRIVRKPAHLVHPGDTVETTDAGEPASESHVTPVDLQLPILYEDRACLVIAKPAGIAVHPALGIKKDEPTILHGIAHLFLKKKLPFSASSVLVHRLDRETTGCLLIAKSPQAHTALQKQFKDRTIQKTYLAIVAGVPTSHEALIDAPIGRSMSNRTKMSVIGATQTRSAQTGYQLLSASREAALLACDLHTGRTHQIRVHLSAIGHPILGDRTYASSASMRLAETQEVGILCLHAWKLCFRSPAAKAKKSITAPVPPPFRAVLRTLSLRLPRDA</sequence>
<dbReference type="AlphaFoldDB" id="A0A0S1SKL4"/>
<dbReference type="CDD" id="cd00165">
    <property type="entry name" value="S4"/>
    <property type="match status" value="1"/>
</dbReference>
<feature type="domain" description="RNA-binding S4" evidence="6">
    <location>
        <begin position="9"/>
        <end position="76"/>
    </location>
</feature>
<organism evidence="7 8">
    <name type="scientific">Candidatus Peribacter riflensis</name>
    <dbReference type="NCBI Taxonomy" id="1735162"/>
    <lineage>
        <taxon>Bacteria</taxon>
        <taxon>Candidatus Peregrinibacteriota</taxon>
        <taxon>Candidatus Peribacteria</taxon>
        <taxon>Candidatus Peribacterales</taxon>
        <taxon>Candidatus Peribacteraceae</taxon>
        <taxon>Candidatus Peribacter</taxon>
    </lineage>
</organism>
<dbReference type="InterPro" id="IPR006225">
    <property type="entry name" value="PsdUridine_synth_RluC/D"/>
</dbReference>
<proteinExistence type="inferred from homology"/>
<comment type="similarity">
    <text evidence="1 5">Belongs to the pseudouridine synthase RluA family.</text>
</comment>
<dbReference type="Gene3D" id="3.30.2350.10">
    <property type="entry name" value="Pseudouridine synthase"/>
    <property type="match status" value="1"/>
</dbReference>
<dbReference type="PANTHER" id="PTHR21600">
    <property type="entry name" value="MITOCHONDRIAL RNA PSEUDOURIDINE SYNTHASE"/>
    <property type="match status" value="1"/>
</dbReference>
<dbReference type="GO" id="GO:0003723">
    <property type="term" value="F:RNA binding"/>
    <property type="evidence" value="ECO:0007669"/>
    <property type="project" value="UniProtKB-KW"/>
</dbReference>
<dbReference type="InterPro" id="IPR002942">
    <property type="entry name" value="S4_RNA-bd"/>
</dbReference>
<dbReference type="GO" id="GO:0120159">
    <property type="term" value="F:rRNA pseudouridine synthase activity"/>
    <property type="evidence" value="ECO:0007669"/>
    <property type="project" value="UniProtKB-ARBA"/>
</dbReference>
<dbReference type="Pfam" id="PF01479">
    <property type="entry name" value="S4"/>
    <property type="match status" value="1"/>
</dbReference>
<gene>
    <name evidence="7" type="ORF">PeribacterD1_0441</name>
</gene>
<dbReference type="KEGG" id="prf:PeribacterA2_0441"/>
<accession>A0A0S1SUV6</accession>
<dbReference type="EMBL" id="CP013065">
    <property type="protein sequence ID" value="ALM13132.1"/>
    <property type="molecule type" value="Genomic_DNA"/>
</dbReference>
<dbReference type="SUPFAM" id="SSF55120">
    <property type="entry name" value="Pseudouridine synthase"/>
    <property type="match status" value="1"/>
</dbReference>
<comment type="catalytic activity">
    <reaction evidence="5">
        <text>a uridine in RNA = a pseudouridine in RNA</text>
        <dbReference type="Rhea" id="RHEA:48348"/>
        <dbReference type="Rhea" id="RHEA-COMP:12068"/>
        <dbReference type="Rhea" id="RHEA-COMP:12069"/>
        <dbReference type="ChEBI" id="CHEBI:65314"/>
        <dbReference type="ChEBI" id="CHEBI:65315"/>
    </reaction>
</comment>
<dbReference type="SUPFAM" id="SSF55174">
    <property type="entry name" value="Alpha-L RNA-binding motif"/>
    <property type="match status" value="1"/>
</dbReference>
<evidence type="ECO:0000313" key="8">
    <source>
        <dbReference type="Proteomes" id="UP000069135"/>
    </source>
</evidence>
<accession>A0A0S1SQN9</accession>
<dbReference type="STRING" id="1735162.PeribacterB2_0440"/>
<dbReference type="InterPro" id="IPR036986">
    <property type="entry name" value="S4_RNA-bd_sf"/>
</dbReference>
<evidence type="ECO:0000256" key="4">
    <source>
        <dbReference type="PROSITE-ProRule" id="PRU00182"/>
    </source>
</evidence>
<dbReference type="InterPro" id="IPR020103">
    <property type="entry name" value="PsdUridine_synth_cat_dom_sf"/>
</dbReference>
<dbReference type="InterPro" id="IPR006224">
    <property type="entry name" value="PsdUridine_synth_RluA-like_CS"/>
</dbReference>
<accession>A0A0S1SGR4</accession>
<dbReference type="PANTHER" id="PTHR21600:SF87">
    <property type="entry name" value="RNA PSEUDOURIDYLATE SYNTHASE DOMAIN-CONTAINING PROTEIN 1"/>
    <property type="match status" value="1"/>
</dbReference>
<dbReference type="NCBIfam" id="TIGR00005">
    <property type="entry name" value="rluA_subfam"/>
    <property type="match status" value="1"/>
</dbReference>
<dbReference type="EC" id="5.4.99.-" evidence="5"/>
<evidence type="ECO:0000256" key="3">
    <source>
        <dbReference type="PIRSR" id="PIRSR606225-1"/>
    </source>
</evidence>
<evidence type="ECO:0000256" key="5">
    <source>
        <dbReference type="RuleBase" id="RU362028"/>
    </source>
</evidence>
<accession>A0A0S1SRW2</accession>
<dbReference type="Gene3D" id="3.10.290.10">
    <property type="entry name" value="RNA-binding S4 domain"/>
    <property type="match status" value="1"/>
</dbReference>
<dbReference type="PROSITE" id="PS50889">
    <property type="entry name" value="S4"/>
    <property type="match status" value="1"/>
</dbReference>
<evidence type="ECO:0000313" key="7">
    <source>
        <dbReference type="EMBL" id="ALM13132.1"/>
    </source>
</evidence>